<keyword evidence="1" id="KW-0732">Signal</keyword>
<proteinExistence type="predicted"/>
<dbReference type="RefSeq" id="WP_077411612.1">
    <property type="nucleotide sequence ID" value="NZ_JBHRTS010000007.1"/>
</dbReference>
<feature type="chain" id="PRO_5045258641" evidence="1">
    <location>
        <begin position="21"/>
        <end position="248"/>
    </location>
</feature>
<sequence length="248" mass="27628">MNIQKTIIILLLAISCQLHAQLQLVDLGELKSGMEHHQSGKIPIFKSSLKLAGKPKINLNAGLDVYDPNNLLAAIDGQLVVFPKAQLAISNGFKPFKDLMGISNGFLQLKNRYGVGVWTDQNISNGFLYFRGFASLKSFHVISDTAVTMTWRDYDPAQSSTELVSDGSENPDDPVDDCRDWGNCDDDEHDFELWWFLEELNRNHNPWDRIMVMLDGVMVEMSVGAVSAHLNNGAFRLGGGDGRMPEFP</sequence>
<dbReference type="PROSITE" id="PS51257">
    <property type="entry name" value="PROKAR_LIPOPROTEIN"/>
    <property type="match status" value="1"/>
</dbReference>
<dbReference type="EMBL" id="JBHRTS010000007">
    <property type="protein sequence ID" value="MFC3195284.1"/>
    <property type="molecule type" value="Genomic_DNA"/>
</dbReference>
<feature type="signal peptide" evidence="1">
    <location>
        <begin position="1"/>
        <end position="20"/>
    </location>
</feature>
<organism evidence="2 3">
    <name type="scientific">Marinicella sediminis</name>
    <dbReference type="NCBI Taxonomy" id="1792834"/>
    <lineage>
        <taxon>Bacteria</taxon>
        <taxon>Pseudomonadati</taxon>
        <taxon>Pseudomonadota</taxon>
        <taxon>Gammaproteobacteria</taxon>
        <taxon>Lysobacterales</taxon>
        <taxon>Marinicellaceae</taxon>
        <taxon>Marinicella</taxon>
    </lineage>
</organism>
<evidence type="ECO:0000313" key="3">
    <source>
        <dbReference type="Proteomes" id="UP001595533"/>
    </source>
</evidence>
<name>A0ABV7JEJ8_9GAMM</name>
<keyword evidence="3" id="KW-1185">Reference proteome</keyword>
<protein>
    <submittedName>
        <fullName evidence="2">Uncharacterized protein</fullName>
    </submittedName>
</protein>
<gene>
    <name evidence="2" type="ORF">ACFODZ_13610</name>
</gene>
<dbReference type="Proteomes" id="UP001595533">
    <property type="component" value="Unassembled WGS sequence"/>
</dbReference>
<evidence type="ECO:0000256" key="1">
    <source>
        <dbReference type="SAM" id="SignalP"/>
    </source>
</evidence>
<accession>A0ABV7JEJ8</accession>
<evidence type="ECO:0000313" key="2">
    <source>
        <dbReference type="EMBL" id="MFC3195284.1"/>
    </source>
</evidence>
<comment type="caution">
    <text evidence="2">The sequence shown here is derived from an EMBL/GenBank/DDBJ whole genome shotgun (WGS) entry which is preliminary data.</text>
</comment>
<reference evidence="3" key="1">
    <citation type="journal article" date="2019" name="Int. J. Syst. Evol. Microbiol.">
        <title>The Global Catalogue of Microorganisms (GCM) 10K type strain sequencing project: providing services to taxonomists for standard genome sequencing and annotation.</title>
        <authorList>
            <consortium name="The Broad Institute Genomics Platform"/>
            <consortium name="The Broad Institute Genome Sequencing Center for Infectious Disease"/>
            <person name="Wu L."/>
            <person name="Ma J."/>
        </authorList>
    </citation>
    <scope>NUCLEOTIDE SEQUENCE [LARGE SCALE GENOMIC DNA]</scope>
    <source>
        <strain evidence="3">KCTC 42953</strain>
    </source>
</reference>